<proteinExistence type="predicted"/>
<dbReference type="Proteomes" id="UP000593572">
    <property type="component" value="Unassembled WGS sequence"/>
</dbReference>
<protein>
    <submittedName>
        <fullName evidence="1">Uncharacterized protein</fullName>
    </submittedName>
</protein>
<reference evidence="1 2" key="1">
    <citation type="journal article" date="2019" name="Genome Biol. Evol.">
        <title>Insights into the evolution of the New World diploid cottons (Gossypium, subgenus Houzingenia) based on genome sequencing.</title>
        <authorList>
            <person name="Grover C.E."/>
            <person name="Arick M.A. 2nd"/>
            <person name="Thrash A."/>
            <person name="Conover J.L."/>
            <person name="Sanders W.S."/>
            <person name="Peterson D.G."/>
            <person name="Frelichowski J.E."/>
            <person name="Scheffler J.A."/>
            <person name="Scheffler B.E."/>
            <person name="Wendel J.F."/>
        </authorList>
    </citation>
    <scope>NUCLEOTIDE SEQUENCE [LARGE SCALE GENOMIC DNA]</scope>
    <source>
        <strain evidence="1">157</strain>
        <tissue evidence="1">Leaf</tissue>
    </source>
</reference>
<sequence>MNKGVPRRDVKGFLITMSEGSLSYLISPQAH</sequence>
<name>A0A7J8L869_9ROSI</name>
<dbReference type="EMBL" id="JABEZX010000001">
    <property type="protein sequence ID" value="MBA0548542.1"/>
    <property type="molecule type" value="Genomic_DNA"/>
</dbReference>
<keyword evidence="2" id="KW-1185">Reference proteome</keyword>
<evidence type="ECO:0000313" key="1">
    <source>
        <dbReference type="EMBL" id="MBA0548542.1"/>
    </source>
</evidence>
<accession>A0A7J8L869</accession>
<dbReference type="AlphaFoldDB" id="A0A7J8L869"/>
<gene>
    <name evidence="1" type="ORF">Golob_019635</name>
</gene>
<comment type="caution">
    <text evidence="1">The sequence shown here is derived from an EMBL/GenBank/DDBJ whole genome shotgun (WGS) entry which is preliminary data.</text>
</comment>
<evidence type="ECO:0000313" key="2">
    <source>
        <dbReference type="Proteomes" id="UP000593572"/>
    </source>
</evidence>
<organism evidence="1 2">
    <name type="scientific">Gossypium lobatum</name>
    <dbReference type="NCBI Taxonomy" id="34289"/>
    <lineage>
        <taxon>Eukaryota</taxon>
        <taxon>Viridiplantae</taxon>
        <taxon>Streptophyta</taxon>
        <taxon>Embryophyta</taxon>
        <taxon>Tracheophyta</taxon>
        <taxon>Spermatophyta</taxon>
        <taxon>Magnoliopsida</taxon>
        <taxon>eudicotyledons</taxon>
        <taxon>Gunneridae</taxon>
        <taxon>Pentapetalae</taxon>
        <taxon>rosids</taxon>
        <taxon>malvids</taxon>
        <taxon>Malvales</taxon>
        <taxon>Malvaceae</taxon>
        <taxon>Malvoideae</taxon>
        <taxon>Gossypium</taxon>
    </lineage>
</organism>